<dbReference type="EMBL" id="CP012839">
    <property type="protein sequence ID" value="ARC53283.1"/>
    <property type="molecule type" value="Genomic_DNA"/>
</dbReference>
<evidence type="ECO:0000313" key="10">
    <source>
        <dbReference type="EMBL" id="ARC53283.1"/>
    </source>
</evidence>
<dbReference type="SUPFAM" id="SSF52402">
    <property type="entry name" value="Adenine nucleotide alpha hydrolases-like"/>
    <property type="match status" value="1"/>
</dbReference>
<accession>A0A1V0HKD8</accession>
<name>A0A1V0HKD8_9ENTR</name>
<comment type="domain">
    <text evidence="8">The N-terminal region contains the highly conserved SGGXDS motif, predicted to be a P-loop motif involved in ATP binding.</text>
</comment>
<dbReference type="InterPro" id="IPR012796">
    <property type="entry name" value="Lysidine-tRNA-synth_C"/>
</dbReference>
<gene>
    <name evidence="8" type="primary">tilS</name>
    <name evidence="10" type="ORF">AOQ87_01115</name>
</gene>
<dbReference type="InterPro" id="IPR012094">
    <property type="entry name" value="tRNA_Ile_lys_synt"/>
</dbReference>
<evidence type="ECO:0000256" key="4">
    <source>
        <dbReference type="ARBA" id="ARBA00022694"/>
    </source>
</evidence>
<dbReference type="NCBIfam" id="TIGR02433">
    <property type="entry name" value="lysidine_TilS_C"/>
    <property type="match status" value="1"/>
</dbReference>
<dbReference type="GO" id="GO:0005737">
    <property type="term" value="C:cytoplasm"/>
    <property type="evidence" value="ECO:0007669"/>
    <property type="project" value="UniProtKB-SubCell"/>
</dbReference>
<protein>
    <recommendedName>
        <fullName evidence="8">tRNA(Ile)-lysidine synthase</fullName>
        <ecNumber evidence="8">6.3.4.19</ecNumber>
    </recommendedName>
    <alternativeName>
        <fullName evidence="8">tRNA(Ile)-2-lysyl-cytidine synthase</fullName>
    </alternativeName>
    <alternativeName>
        <fullName evidence="8">tRNA(Ile)-lysidine synthetase</fullName>
    </alternativeName>
</protein>
<evidence type="ECO:0000256" key="5">
    <source>
        <dbReference type="ARBA" id="ARBA00022741"/>
    </source>
</evidence>
<dbReference type="CDD" id="cd01992">
    <property type="entry name" value="TilS_N"/>
    <property type="match status" value="1"/>
</dbReference>
<proteinExistence type="inferred from homology"/>
<dbReference type="STRING" id="428411.AOQ87_01115"/>
<comment type="similarity">
    <text evidence="8">Belongs to the tRNA(Ile)-lysidine synthase family.</text>
</comment>
<sequence length="456" mass="54476">MKCPKDRPYDLIKKVYKILQPFQKMLIGFSGGLDSTVLLHILTKIRRLRRTNMELRAIHINHNLQKKSKLWEFHCKKICELWKVKFLSRNVIVRSNDGGTESASRAVRYKEIRRVLLPREVVLVAHHIDDQAETFFLSLKRGSGPSGLSCMRFITPFYDTKIIRPFLSFEKRQLKRYAEMNNLSWIDDESNFKDIFDRNFLRIHVVPILNDRWPYFTSSIFKSAELCRKQEELVSELIEPYFLNVLDHKDGTLKIKKLLNFSAVKRDAVIRRWFKFHNLSNPSQRQLHALWNNVIFTKRDSQPELIVSNRQVIRKFQDSLFCCKKFIEFDEDDLIWNLSDDITLPGDLGRLTVSYGRRMYSQKEGVINRVRKPRVDEIVFIRFKIKRKKKVRVVGQKNRSMKEIWKQHKIAPWMRRRIPLIFYDSKLITMLDYFVTEEGDVSPSVENDQVYIRWIK</sequence>
<dbReference type="GO" id="GO:0006400">
    <property type="term" value="P:tRNA modification"/>
    <property type="evidence" value="ECO:0007669"/>
    <property type="project" value="UniProtKB-UniRule"/>
</dbReference>
<feature type="binding site" evidence="8">
    <location>
        <begin position="30"/>
        <end position="35"/>
    </location>
    <ligand>
        <name>ATP</name>
        <dbReference type="ChEBI" id="CHEBI:30616"/>
    </ligand>
</feature>
<dbReference type="AlphaFoldDB" id="A0A1V0HKD8"/>
<evidence type="ECO:0000256" key="6">
    <source>
        <dbReference type="ARBA" id="ARBA00022840"/>
    </source>
</evidence>
<comment type="subcellular location">
    <subcellularLocation>
        <location evidence="1 8">Cytoplasm</location>
    </subcellularLocation>
</comment>
<dbReference type="InterPro" id="IPR012795">
    <property type="entry name" value="tRNA_Ile_lys_synt_N"/>
</dbReference>
<dbReference type="GO" id="GO:0032267">
    <property type="term" value="F:tRNA(Ile)-lysidine synthase activity"/>
    <property type="evidence" value="ECO:0007669"/>
    <property type="project" value="UniProtKB-EC"/>
</dbReference>
<keyword evidence="3 8" id="KW-0436">Ligase</keyword>
<keyword evidence="2 8" id="KW-0963">Cytoplasm</keyword>
<dbReference type="GO" id="GO:0005524">
    <property type="term" value="F:ATP binding"/>
    <property type="evidence" value="ECO:0007669"/>
    <property type="project" value="UniProtKB-UniRule"/>
</dbReference>
<dbReference type="PANTHER" id="PTHR43033">
    <property type="entry name" value="TRNA(ILE)-LYSIDINE SYNTHASE-RELATED"/>
    <property type="match status" value="1"/>
</dbReference>
<comment type="function">
    <text evidence="8">Ligates lysine onto the cytidine present at position 34 of the AUA codon-specific tRNA(Ile) that contains the anticodon CAU, in an ATP-dependent manner. Cytidine is converted to lysidine, thus changing the amino acid specificity of the tRNA from methionine to isoleucine.</text>
</comment>
<evidence type="ECO:0000256" key="1">
    <source>
        <dbReference type="ARBA" id="ARBA00004496"/>
    </source>
</evidence>
<evidence type="ECO:0000256" key="7">
    <source>
        <dbReference type="ARBA" id="ARBA00048539"/>
    </source>
</evidence>
<dbReference type="InterPro" id="IPR015262">
    <property type="entry name" value="tRNA_Ile_lys_synt_subst-bd"/>
</dbReference>
<comment type="catalytic activity">
    <reaction evidence="7 8">
        <text>cytidine(34) in tRNA(Ile2) + L-lysine + ATP = lysidine(34) in tRNA(Ile2) + AMP + diphosphate + H(+)</text>
        <dbReference type="Rhea" id="RHEA:43744"/>
        <dbReference type="Rhea" id="RHEA-COMP:10625"/>
        <dbReference type="Rhea" id="RHEA-COMP:10670"/>
        <dbReference type="ChEBI" id="CHEBI:15378"/>
        <dbReference type="ChEBI" id="CHEBI:30616"/>
        <dbReference type="ChEBI" id="CHEBI:32551"/>
        <dbReference type="ChEBI" id="CHEBI:33019"/>
        <dbReference type="ChEBI" id="CHEBI:82748"/>
        <dbReference type="ChEBI" id="CHEBI:83665"/>
        <dbReference type="ChEBI" id="CHEBI:456215"/>
        <dbReference type="EC" id="6.3.4.19"/>
    </reaction>
</comment>
<dbReference type="InterPro" id="IPR014729">
    <property type="entry name" value="Rossmann-like_a/b/a_fold"/>
</dbReference>
<keyword evidence="6 8" id="KW-0067">ATP-binding</keyword>
<evidence type="ECO:0000256" key="2">
    <source>
        <dbReference type="ARBA" id="ARBA00022490"/>
    </source>
</evidence>
<evidence type="ECO:0000313" key="11">
    <source>
        <dbReference type="Proteomes" id="UP000242793"/>
    </source>
</evidence>
<evidence type="ECO:0000256" key="8">
    <source>
        <dbReference type="HAMAP-Rule" id="MF_01161"/>
    </source>
</evidence>
<dbReference type="KEGG" id="rped:AOQ87_01115"/>
<organism evidence="10 11">
    <name type="scientific">Candidatus Riesia pediculischaeffi</name>
    <dbReference type="NCBI Taxonomy" id="428411"/>
    <lineage>
        <taxon>Bacteria</taxon>
        <taxon>Pseudomonadati</taxon>
        <taxon>Pseudomonadota</taxon>
        <taxon>Gammaproteobacteria</taxon>
        <taxon>Enterobacterales</taxon>
        <taxon>Enterobacteriaceae</taxon>
        <taxon>Candidatus Riesia</taxon>
    </lineage>
</organism>
<dbReference type="Proteomes" id="UP000242793">
    <property type="component" value="Chromosome"/>
</dbReference>
<keyword evidence="4 8" id="KW-0819">tRNA processing</keyword>
<dbReference type="SMART" id="SM00977">
    <property type="entry name" value="TilS_C"/>
    <property type="match status" value="1"/>
</dbReference>
<evidence type="ECO:0000259" key="9">
    <source>
        <dbReference type="SMART" id="SM00977"/>
    </source>
</evidence>
<dbReference type="Gene3D" id="3.40.50.620">
    <property type="entry name" value="HUPs"/>
    <property type="match status" value="1"/>
</dbReference>
<dbReference type="RefSeq" id="WP_080626522.1">
    <property type="nucleotide sequence ID" value="NZ_CP012839.1"/>
</dbReference>
<dbReference type="Pfam" id="PF01171">
    <property type="entry name" value="ATP_bind_3"/>
    <property type="match status" value="1"/>
</dbReference>
<keyword evidence="11" id="KW-1185">Reference proteome</keyword>
<dbReference type="SUPFAM" id="SSF82829">
    <property type="entry name" value="MesJ substrate recognition domain-like"/>
    <property type="match status" value="1"/>
</dbReference>
<dbReference type="Pfam" id="PF09179">
    <property type="entry name" value="TilS"/>
    <property type="match status" value="1"/>
</dbReference>
<keyword evidence="5 8" id="KW-0547">Nucleotide-binding</keyword>
<dbReference type="EC" id="6.3.4.19" evidence="8"/>
<dbReference type="Pfam" id="PF11734">
    <property type="entry name" value="TilS_C"/>
    <property type="match status" value="1"/>
</dbReference>
<dbReference type="SUPFAM" id="SSF56037">
    <property type="entry name" value="PheT/TilS domain"/>
    <property type="match status" value="1"/>
</dbReference>
<evidence type="ECO:0000256" key="3">
    <source>
        <dbReference type="ARBA" id="ARBA00022598"/>
    </source>
</evidence>
<dbReference type="PANTHER" id="PTHR43033:SF1">
    <property type="entry name" value="TRNA(ILE)-LYSIDINE SYNTHASE-RELATED"/>
    <property type="match status" value="1"/>
</dbReference>
<dbReference type="NCBIfam" id="TIGR02432">
    <property type="entry name" value="lysidine_TilS_N"/>
    <property type="match status" value="1"/>
</dbReference>
<reference evidence="10 11" key="1">
    <citation type="submission" date="2015-10" db="EMBL/GenBank/DDBJ databases">
        <title>Survey of human and primate louse endosymbionts.</title>
        <authorList>
            <person name="Boyd B.M."/>
        </authorList>
    </citation>
    <scope>NUCLEOTIDE SEQUENCE [LARGE SCALE GENOMIC DNA]</scope>
    <source>
        <strain evidence="10 11">PTSK</strain>
    </source>
</reference>
<dbReference type="HAMAP" id="MF_01161">
    <property type="entry name" value="tRNA_Ile_lys_synt"/>
    <property type="match status" value="1"/>
</dbReference>
<feature type="domain" description="Lysidine-tRNA(Ile) synthetase C-terminal" evidence="9">
    <location>
        <begin position="379"/>
        <end position="454"/>
    </location>
</feature>
<dbReference type="InterPro" id="IPR011063">
    <property type="entry name" value="TilS/TtcA_N"/>
</dbReference>
<dbReference type="Gene3D" id="1.20.59.20">
    <property type="match status" value="1"/>
</dbReference>